<dbReference type="GO" id="GO:0005886">
    <property type="term" value="C:plasma membrane"/>
    <property type="evidence" value="ECO:0007669"/>
    <property type="project" value="UniProtKB-SubCell"/>
</dbReference>
<sequence>MLLLTPSLSNTALPPATATRLPDEDWHWAQVNPYLSGPGFAIAAHGSGPSAAWPQDASVVLVVPPQRLSWHLVRLPKVPARKRLAALHGLLEEALLDDPAQLQFALPPGHPAAGTAQGLTWVATCDRAWLDACLASLRAAGRPALRIAPAFPPPADATTQLWISAETGTAWLHIGGPAGLISLPLAAFVAQDASACATLLSAAQGKTSASVPPVCTATPDAMAEAQAALPALPWKTEPQAQQWLRGVNSGWNLAQFELRDALGARRGQALLERLKPFWQAPRWRPLRWGAAALVMVQIIGLHTWAWRDRAALRALRLETQRTATQTFPKLTVVLDAPRQMQRELDAMRHGAGQLGPADLESLLQAMGATPALAGLQLESLRYSAREVRLRHAPGEPVRAALALAAARQGWTLQAGSGGTPGSAGTVESVLKRD</sequence>
<dbReference type="Gene3D" id="3.30.420.380">
    <property type="match status" value="1"/>
</dbReference>
<protein>
    <submittedName>
        <fullName evidence="13">General secretion pathway protein GspL</fullName>
    </submittedName>
</protein>
<reference evidence="13 14" key="1">
    <citation type="submission" date="2014-02" db="EMBL/GenBank/DDBJ databases">
        <title>Draft Genome of Hylemonella gracilis isolated from the Niagara River.</title>
        <authorList>
            <person name="Pawlowski D.R."/>
            <person name="Koudelka G.B."/>
        </authorList>
    </citation>
    <scope>NUCLEOTIDE SEQUENCE [LARGE SCALE GENOMIC DNA]</scope>
    <source>
        <strain evidence="13 14">Niagara R</strain>
    </source>
</reference>
<dbReference type="GO" id="GO:0015628">
    <property type="term" value="P:protein secretion by the type II secretion system"/>
    <property type="evidence" value="ECO:0007669"/>
    <property type="project" value="InterPro"/>
</dbReference>
<organism evidence="13 14">
    <name type="scientific">Hylemonella gracilis str. Niagara R</name>
    <dbReference type="NCBI Taxonomy" id="1458275"/>
    <lineage>
        <taxon>Bacteria</taxon>
        <taxon>Pseudomonadati</taxon>
        <taxon>Pseudomonadota</taxon>
        <taxon>Betaproteobacteria</taxon>
        <taxon>Burkholderiales</taxon>
        <taxon>Comamonadaceae</taxon>
        <taxon>Hylemonella</taxon>
    </lineage>
</organism>
<comment type="caution">
    <text evidence="13">The sequence shown here is derived from an EMBL/GenBank/DDBJ whole genome shotgun (WGS) entry which is preliminary data.</text>
</comment>
<evidence type="ECO:0000256" key="8">
    <source>
        <dbReference type="ARBA" id="ARBA00022989"/>
    </source>
</evidence>
<dbReference type="OrthoDB" id="8557903at2"/>
<evidence type="ECO:0000313" key="14">
    <source>
        <dbReference type="Proteomes" id="UP000023268"/>
    </source>
</evidence>
<keyword evidence="7" id="KW-0653">Protein transport</keyword>
<dbReference type="InterPro" id="IPR024230">
    <property type="entry name" value="GspL_cyto_dom"/>
</dbReference>
<evidence type="ECO:0000256" key="6">
    <source>
        <dbReference type="ARBA" id="ARBA00022692"/>
    </source>
</evidence>
<keyword evidence="5" id="KW-0997">Cell inner membrane</keyword>
<evidence type="ECO:0000256" key="10">
    <source>
        <dbReference type="SAM" id="MobiDB-lite"/>
    </source>
</evidence>
<keyword evidence="8" id="KW-1133">Transmembrane helix</keyword>
<evidence type="ECO:0000256" key="2">
    <source>
        <dbReference type="ARBA" id="ARBA00005318"/>
    </source>
</evidence>
<dbReference type="EMBL" id="JEMG01000001">
    <property type="protein sequence ID" value="EYC51064.1"/>
    <property type="molecule type" value="Genomic_DNA"/>
</dbReference>
<evidence type="ECO:0000256" key="5">
    <source>
        <dbReference type="ARBA" id="ARBA00022519"/>
    </source>
</evidence>
<feature type="region of interest" description="Disordered" evidence="10">
    <location>
        <begin position="412"/>
        <end position="433"/>
    </location>
</feature>
<dbReference type="RefSeq" id="WP_051509619.1">
    <property type="nucleotide sequence ID" value="NZ_JEMG01000001.1"/>
</dbReference>
<dbReference type="Pfam" id="PF12693">
    <property type="entry name" value="GspL_C"/>
    <property type="match status" value="1"/>
</dbReference>
<evidence type="ECO:0000259" key="11">
    <source>
        <dbReference type="Pfam" id="PF05134"/>
    </source>
</evidence>
<dbReference type="STRING" id="1458275.AZ34_08230"/>
<feature type="domain" description="GspL periplasmic" evidence="12">
    <location>
        <begin position="282"/>
        <end position="430"/>
    </location>
</feature>
<keyword evidence="3" id="KW-0813">Transport</keyword>
<dbReference type="GO" id="GO:0015627">
    <property type="term" value="C:type II protein secretion system complex"/>
    <property type="evidence" value="ECO:0007669"/>
    <property type="project" value="InterPro"/>
</dbReference>
<dbReference type="GO" id="GO:0009276">
    <property type="term" value="C:Gram-negative-bacterium-type cell wall"/>
    <property type="evidence" value="ECO:0007669"/>
    <property type="project" value="InterPro"/>
</dbReference>
<evidence type="ECO:0000256" key="4">
    <source>
        <dbReference type="ARBA" id="ARBA00022475"/>
    </source>
</evidence>
<evidence type="ECO:0000256" key="3">
    <source>
        <dbReference type="ARBA" id="ARBA00022448"/>
    </source>
</evidence>
<dbReference type="NCBIfam" id="TIGR01709">
    <property type="entry name" value="typeII_sec_gspL"/>
    <property type="match status" value="1"/>
</dbReference>
<dbReference type="AlphaFoldDB" id="A0A016XG73"/>
<name>A0A016XG73_9BURK</name>
<dbReference type="SUPFAM" id="SSF53067">
    <property type="entry name" value="Actin-like ATPase domain"/>
    <property type="match status" value="1"/>
</dbReference>
<comment type="subcellular location">
    <subcellularLocation>
        <location evidence="1">Cell inner membrane</location>
        <topology evidence="1">Single-pass membrane protein</topology>
    </subcellularLocation>
</comment>
<evidence type="ECO:0000313" key="13">
    <source>
        <dbReference type="EMBL" id="EYC51064.1"/>
    </source>
</evidence>
<keyword evidence="9" id="KW-0472">Membrane</keyword>
<proteinExistence type="inferred from homology"/>
<gene>
    <name evidence="13" type="ORF">AZ34_08230</name>
</gene>
<evidence type="ECO:0000259" key="12">
    <source>
        <dbReference type="Pfam" id="PF12693"/>
    </source>
</evidence>
<evidence type="ECO:0000256" key="1">
    <source>
        <dbReference type="ARBA" id="ARBA00004377"/>
    </source>
</evidence>
<dbReference type="InterPro" id="IPR025691">
    <property type="entry name" value="GspL_pp_dom"/>
</dbReference>
<evidence type="ECO:0000256" key="7">
    <source>
        <dbReference type="ARBA" id="ARBA00022927"/>
    </source>
</evidence>
<keyword evidence="6" id="KW-0812">Transmembrane</keyword>
<dbReference type="InterPro" id="IPR007812">
    <property type="entry name" value="T2SS_protein-GspL"/>
</dbReference>
<comment type="similarity">
    <text evidence="2">Belongs to the GSP L family.</text>
</comment>
<evidence type="ECO:0000256" key="9">
    <source>
        <dbReference type="ARBA" id="ARBA00023136"/>
    </source>
</evidence>
<keyword evidence="4" id="KW-1003">Cell membrane</keyword>
<dbReference type="Proteomes" id="UP000023268">
    <property type="component" value="Unassembled WGS sequence"/>
</dbReference>
<accession>A0A016XG73</accession>
<feature type="domain" description="GspL cytoplasmic actin-ATPase-like" evidence="11">
    <location>
        <begin position="53"/>
        <end position="239"/>
    </location>
</feature>
<dbReference type="InterPro" id="IPR043129">
    <property type="entry name" value="ATPase_NBD"/>
</dbReference>
<dbReference type="eggNOG" id="COG3297">
    <property type="taxonomic scope" value="Bacteria"/>
</dbReference>
<dbReference type="Pfam" id="PF05134">
    <property type="entry name" value="T2SSL"/>
    <property type="match status" value="1"/>
</dbReference>